<evidence type="ECO:0000256" key="5">
    <source>
        <dbReference type="ARBA" id="ARBA00023242"/>
    </source>
</evidence>
<keyword evidence="4" id="KW-0804">Transcription</keyword>
<dbReference type="Pfam" id="PF00319">
    <property type="entry name" value="SRF-TF"/>
    <property type="match status" value="1"/>
</dbReference>
<feature type="domain" description="MADS-box" evidence="7">
    <location>
        <begin position="1"/>
        <end position="61"/>
    </location>
</feature>
<dbReference type="GO" id="GO:0005634">
    <property type="term" value="C:nucleus"/>
    <property type="evidence" value="ECO:0007669"/>
    <property type="project" value="UniProtKB-SubCell"/>
</dbReference>
<dbReference type="FunFam" id="3.40.1810.10:FF:000018">
    <property type="entry name" value="agamous-like MADS-box protein AGL80"/>
    <property type="match status" value="1"/>
</dbReference>
<keyword evidence="3" id="KW-0238">DNA-binding</keyword>
<dbReference type="CDD" id="cd00266">
    <property type="entry name" value="MADS_SRF_like"/>
    <property type="match status" value="1"/>
</dbReference>
<dbReference type="GO" id="GO:0000981">
    <property type="term" value="F:DNA-binding transcription factor activity, RNA polymerase II-specific"/>
    <property type="evidence" value="ECO:0007669"/>
    <property type="project" value="InterPro"/>
</dbReference>
<keyword evidence="2" id="KW-0805">Transcription regulation</keyword>
<sequence length="173" mass="20027">MARKKVDLTYITNDSKRKTTLRKRKNVLIKKIGEISILCEVEACVIIYTPDDPQPEVCPSNMGVQNVLSRFRRVSEFEQNKKMLSQESFLSQRIIKAQAQMKKLSNEIRKKEITLLMLQYLNAGNIFDNANMIDLNDISRLIDKNMGEIERKNSISQVQEMTQNVENGRITMT</sequence>
<dbReference type="GO" id="GO:0045944">
    <property type="term" value="P:positive regulation of transcription by RNA polymerase II"/>
    <property type="evidence" value="ECO:0007669"/>
    <property type="project" value="InterPro"/>
</dbReference>
<reference evidence="8" key="1">
    <citation type="journal article" date="2012" name="Nat. Biotechnol.">
        <title>Draft genome sequence of pigeonpea (Cajanus cajan), an orphan legume crop of resource-poor farmers.</title>
        <authorList>
            <person name="Varshney R.K."/>
            <person name="Chen W."/>
            <person name="Li Y."/>
            <person name="Bharti A.K."/>
            <person name="Saxena R.K."/>
            <person name="Schlueter J.A."/>
            <person name="Donoghue M.T."/>
            <person name="Azam S."/>
            <person name="Fan G."/>
            <person name="Whaley A.M."/>
            <person name="Farmer A.D."/>
            <person name="Sheridan J."/>
            <person name="Iwata A."/>
            <person name="Tuteja R."/>
            <person name="Penmetsa R.V."/>
            <person name="Wu W."/>
            <person name="Upadhyaya H.D."/>
            <person name="Yang S.P."/>
            <person name="Shah T."/>
            <person name="Saxena K.B."/>
            <person name="Michael T."/>
            <person name="McCombie W.R."/>
            <person name="Yang B."/>
            <person name="Zhang G."/>
            <person name="Yang H."/>
            <person name="Wang J."/>
            <person name="Spillane C."/>
            <person name="Cook D.R."/>
            <person name="May G.D."/>
            <person name="Xu X."/>
            <person name="Jackson S.A."/>
        </authorList>
    </citation>
    <scope>NUCLEOTIDE SEQUENCE [LARGE SCALE GENOMIC DNA]</scope>
</reference>
<dbReference type="Gene3D" id="3.40.1810.10">
    <property type="entry name" value="Transcription factor, MADS-box"/>
    <property type="match status" value="1"/>
</dbReference>
<comment type="subcellular location">
    <subcellularLocation>
        <location evidence="1">Nucleus</location>
    </subcellularLocation>
</comment>
<evidence type="ECO:0000259" key="7">
    <source>
        <dbReference type="PROSITE" id="PS50066"/>
    </source>
</evidence>
<dbReference type="PRINTS" id="PR00404">
    <property type="entry name" value="MADSDOMAIN"/>
</dbReference>
<dbReference type="OMA" id="LKKFMFQ"/>
<evidence type="ECO:0000313" key="8">
    <source>
        <dbReference type="EMBL" id="KYP37705.1"/>
    </source>
</evidence>
<keyword evidence="5" id="KW-0539">Nucleus</keyword>
<dbReference type="GO" id="GO:0046983">
    <property type="term" value="F:protein dimerization activity"/>
    <property type="evidence" value="ECO:0007669"/>
    <property type="project" value="InterPro"/>
</dbReference>
<evidence type="ECO:0000313" key="9">
    <source>
        <dbReference type="Proteomes" id="UP000075243"/>
    </source>
</evidence>
<dbReference type="SUPFAM" id="SSF55455">
    <property type="entry name" value="SRF-like"/>
    <property type="match status" value="1"/>
</dbReference>
<dbReference type="Gramene" id="C.cajan_40661.t">
    <property type="protein sequence ID" value="C.cajan_40661.t"/>
    <property type="gene ID" value="C.cajan_40661"/>
</dbReference>
<evidence type="ECO:0000256" key="2">
    <source>
        <dbReference type="ARBA" id="ARBA00023015"/>
    </source>
</evidence>
<name>A0A151R5Q6_CAJCA</name>
<proteinExistence type="predicted"/>
<dbReference type="InterPro" id="IPR033897">
    <property type="entry name" value="SRF-like_MADS-box"/>
</dbReference>
<dbReference type="InterPro" id="IPR002100">
    <property type="entry name" value="TF_MADSbox"/>
</dbReference>
<dbReference type="SMART" id="SM00432">
    <property type="entry name" value="MADS"/>
    <property type="match status" value="1"/>
</dbReference>
<evidence type="ECO:0000256" key="3">
    <source>
        <dbReference type="ARBA" id="ARBA00023125"/>
    </source>
</evidence>
<dbReference type="PROSITE" id="PS50066">
    <property type="entry name" value="MADS_BOX_2"/>
    <property type="match status" value="1"/>
</dbReference>
<dbReference type="AlphaFoldDB" id="A0A151R5Q6"/>
<evidence type="ECO:0000256" key="4">
    <source>
        <dbReference type="ARBA" id="ARBA00023163"/>
    </source>
</evidence>
<accession>A0A151R5Q6</accession>
<dbReference type="PANTHER" id="PTHR11945:SF777">
    <property type="entry name" value="MADS-BOX TRANSCRIPTION FACTOR FAMILY PROTEIN"/>
    <property type="match status" value="1"/>
</dbReference>
<feature type="coiled-coil region" evidence="6">
    <location>
        <begin position="87"/>
        <end position="114"/>
    </location>
</feature>
<protein>
    <submittedName>
        <fullName evidence="8">Agamous-like MADS-box protein AGL80</fullName>
    </submittedName>
</protein>
<organism evidence="8 9">
    <name type="scientific">Cajanus cajan</name>
    <name type="common">Pigeon pea</name>
    <name type="synonym">Cajanus indicus</name>
    <dbReference type="NCBI Taxonomy" id="3821"/>
    <lineage>
        <taxon>Eukaryota</taxon>
        <taxon>Viridiplantae</taxon>
        <taxon>Streptophyta</taxon>
        <taxon>Embryophyta</taxon>
        <taxon>Tracheophyta</taxon>
        <taxon>Spermatophyta</taxon>
        <taxon>Magnoliopsida</taxon>
        <taxon>eudicotyledons</taxon>
        <taxon>Gunneridae</taxon>
        <taxon>Pentapetalae</taxon>
        <taxon>rosids</taxon>
        <taxon>fabids</taxon>
        <taxon>Fabales</taxon>
        <taxon>Fabaceae</taxon>
        <taxon>Papilionoideae</taxon>
        <taxon>50 kb inversion clade</taxon>
        <taxon>NPAAA clade</taxon>
        <taxon>indigoferoid/millettioid clade</taxon>
        <taxon>Phaseoleae</taxon>
        <taxon>Cajanus</taxon>
    </lineage>
</organism>
<dbReference type="InterPro" id="IPR036879">
    <property type="entry name" value="TF_MADSbox_sf"/>
</dbReference>
<evidence type="ECO:0000256" key="1">
    <source>
        <dbReference type="ARBA" id="ARBA00004123"/>
    </source>
</evidence>
<dbReference type="PANTHER" id="PTHR11945">
    <property type="entry name" value="MADS BOX PROTEIN"/>
    <property type="match status" value="1"/>
</dbReference>
<gene>
    <name evidence="8" type="ORF">KK1_041091</name>
</gene>
<keyword evidence="6" id="KW-0175">Coiled coil</keyword>
<evidence type="ECO:0000256" key="6">
    <source>
        <dbReference type="SAM" id="Coils"/>
    </source>
</evidence>
<dbReference type="EMBL" id="KQ484077">
    <property type="protein sequence ID" value="KYP37705.1"/>
    <property type="molecule type" value="Genomic_DNA"/>
</dbReference>
<dbReference type="GO" id="GO:0000978">
    <property type="term" value="F:RNA polymerase II cis-regulatory region sequence-specific DNA binding"/>
    <property type="evidence" value="ECO:0007669"/>
    <property type="project" value="TreeGrafter"/>
</dbReference>
<dbReference type="Proteomes" id="UP000075243">
    <property type="component" value="Unassembled WGS sequence"/>
</dbReference>
<keyword evidence="9" id="KW-1185">Reference proteome</keyword>